<accession>A0ABQ9JTG0</accession>
<keyword evidence="8 12" id="KW-1133">Transmembrane helix</keyword>
<dbReference type="EC" id="7.2.1.3" evidence="11"/>
<keyword evidence="4" id="KW-0349">Heme</keyword>
<evidence type="ECO:0000256" key="5">
    <source>
        <dbReference type="ARBA" id="ARBA00022692"/>
    </source>
</evidence>
<dbReference type="EMBL" id="JAPWTJ010000245">
    <property type="protein sequence ID" value="KAJ8980662.1"/>
    <property type="molecule type" value="Genomic_DNA"/>
</dbReference>
<sequence>MKRLWRARKTLAHSQWAHCAPTFLGVSQQGETNYFKYVPLMAEGIILFSTDNLWTQKLDRSRKYWPHGVLLGISIAAVTAGISAEIHRKRQSGRSHFVSDHAITGLVSWILAFLAIFLGSFSWHAQRLRGLARPVLFKFVHNFLGVACYAIGIASLCLGLEMGHFANRVTETEKQVTIALVGVITCWSLLAAFKSCYNQLKTIFT</sequence>
<dbReference type="Proteomes" id="UP001162164">
    <property type="component" value="Unassembled WGS sequence"/>
</dbReference>
<evidence type="ECO:0000256" key="4">
    <source>
        <dbReference type="ARBA" id="ARBA00022617"/>
    </source>
</evidence>
<evidence type="ECO:0000259" key="13">
    <source>
        <dbReference type="PROSITE" id="PS50939"/>
    </source>
</evidence>
<evidence type="ECO:0000313" key="15">
    <source>
        <dbReference type="Proteomes" id="UP001162164"/>
    </source>
</evidence>
<dbReference type="InterPro" id="IPR006593">
    <property type="entry name" value="Cyt_b561/ferric_Rdtase_TM"/>
</dbReference>
<evidence type="ECO:0000256" key="1">
    <source>
        <dbReference type="ARBA" id="ARBA00001970"/>
    </source>
</evidence>
<reference evidence="14" key="1">
    <citation type="journal article" date="2023" name="Insect Mol. Biol.">
        <title>Genome sequencing provides insights into the evolution of gene families encoding plant cell wall-degrading enzymes in longhorned beetles.</title>
        <authorList>
            <person name="Shin N.R."/>
            <person name="Okamura Y."/>
            <person name="Kirsch R."/>
            <person name="Pauchet Y."/>
        </authorList>
    </citation>
    <scope>NUCLEOTIDE SEQUENCE</scope>
    <source>
        <strain evidence="14">MMC_N1</strain>
    </source>
</reference>
<name>A0ABQ9JTG0_9CUCU</name>
<comment type="caution">
    <text evidence="14">The sequence shown here is derived from an EMBL/GenBank/DDBJ whole genome shotgun (WGS) entry which is preliminary data.</text>
</comment>
<protein>
    <recommendedName>
        <fullName evidence="11">ascorbate ferrireductase (transmembrane)</fullName>
        <ecNumber evidence="11">7.2.1.3</ecNumber>
    </recommendedName>
</protein>
<feature type="transmembrane region" description="Helical" evidence="12">
    <location>
        <begin position="135"/>
        <end position="156"/>
    </location>
</feature>
<evidence type="ECO:0000256" key="6">
    <source>
        <dbReference type="ARBA" id="ARBA00022723"/>
    </source>
</evidence>
<evidence type="ECO:0000313" key="14">
    <source>
        <dbReference type="EMBL" id="KAJ8980662.1"/>
    </source>
</evidence>
<organism evidence="14 15">
    <name type="scientific">Molorchus minor</name>
    <dbReference type="NCBI Taxonomy" id="1323400"/>
    <lineage>
        <taxon>Eukaryota</taxon>
        <taxon>Metazoa</taxon>
        <taxon>Ecdysozoa</taxon>
        <taxon>Arthropoda</taxon>
        <taxon>Hexapoda</taxon>
        <taxon>Insecta</taxon>
        <taxon>Pterygota</taxon>
        <taxon>Neoptera</taxon>
        <taxon>Endopterygota</taxon>
        <taxon>Coleoptera</taxon>
        <taxon>Polyphaga</taxon>
        <taxon>Cucujiformia</taxon>
        <taxon>Chrysomeloidea</taxon>
        <taxon>Cerambycidae</taxon>
        <taxon>Lamiinae</taxon>
        <taxon>Monochamini</taxon>
        <taxon>Molorchus</taxon>
    </lineage>
</organism>
<feature type="transmembrane region" description="Helical" evidence="12">
    <location>
        <begin position="176"/>
        <end position="193"/>
    </location>
</feature>
<evidence type="ECO:0000256" key="11">
    <source>
        <dbReference type="ARBA" id="ARBA00024225"/>
    </source>
</evidence>
<evidence type="ECO:0000256" key="12">
    <source>
        <dbReference type="SAM" id="Phobius"/>
    </source>
</evidence>
<keyword evidence="5 12" id="KW-0812">Transmembrane</keyword>
<keyword evidence="7" id="KW-0249">Electron transport</keyword>
<keyword evidence="9" id="KW-0408">Iron</keyword>
<comment type="subcellular location">
    <subcellularLocation>
        <location evidence="2">Membrane</location>
        <topology evidence="2">Multi-pass membrane protein</topology>
    </subcellularLocation>
</comment>
<evidence type="ECO:0000256" key="8">
    <source>
        <dbReference type="ARBA" id="ARBA00022989"/>
    </source>
</evidence>
<dbReference type="SMART" id="SM00665">
    <property type="entry name" value="B561"/>
    <property type="match status" value="1"/>
</dbReference>
<evidence type="ECO:0000256" key="9">
    <source>
        <dbReference type="ARBA" id="ARBA00023004"/>
    </source>
</evidence>
<keyword evidence="6" id="KW-0479">Metal-binding</keyword>
<evidence type="ECO:0000256" key="10">
    <source>
        <dbReference type="ARBA" id="ARBA00023136"/>
    </source>
</evidence>
<feature type="transmembrane region" description="Helical" evidence="12">
    <location>
        <begin position="102"/>
        <end position="123"/>
    </location>
</feature>
<feature type="transmembrane region" description="Helical" evidence="12">
    <location>
        <begin position="64"/>
        <end position="82"/>
    </location>
</feature>
<dbReference type="PROSITE" id="PS50939">
    <property type="entry name" value="CYTOCHROME_B561"/>
    <property type="match status" value="1"/>
</dbReference>
<evidence type="ECO:0000256" key="2">
    <source>
        <dbReference type="ARBA" id="ARBA00004141"/>
    </source>
</evidence>
<evidence type="ECO:0000256" key="3">
    <source>
        <dbReference type="ARBA" id="ARBA00022448"/>
    </source>
</evidence>
<dbReference type="PANTHER" id="PTHR15422:SF43">
    <property type="entry name" value="ASCORBATE FERRIREDUCTASE (TRANSMEMBRANE)"/>
    <property type="match status" value="1"/>
</dbReference>
<keyword evidence="3" id="KW-0813">Transport</keyword>
<evidence type="ECO:0000256" key="7">
    <source>
        <dbReference type="ARBA" id="ARBA00022982"/>
    </source>
</evidence>
<gene>
    <name evidence="14" type="ORF">NQ317_017588</name>
</gene>
<proteinExistence type="predicted"/>
<comment type="cofactor">
    <cofactor evidence="1">
        <name>heme b</name>
        <dbReference type="ChEBI" id="CHEBI:60344"/>
    </cofactor>
</comment>
<dbReference type="InterPro" id="IPR045150">
    <property type="entry name" value="CYB561D1/2"/>
</dbReference>
<dbReference type="Gene3D" id="1.20.120.1770">
    <property type="match status" value="1"/>
</dbReference>
<dbReference type="PANTHER" id="PTHR15422">
    <property type="entry name" value="OS05G0565100 PROTEIN"/>
    <property type="match status" value="1"/>
</dbReference>
<keyword evidence="10 12" id="KW-0472">Membrane</keyword>
<keyword evidence="15" id="KW-1185">Reference proteome</keyword>
<feature type="domain" description="Cytochrome b561" evidence="13">
    <location>
        <begin position="1"/>
        <end position="197"/>
    </location>
</feature>
<dbReference type="Pfam" id="PF03188">
    <property type="entry name" value="Cytochrom_B561"/>
    <property type="match status" value="1"/>
</dbReference>